<keyword evidence="3" id="KW-1185">Reference proteome</keyword>
<accession>A0A7T8QS40</accession>
<dbReference type="EMBL" id="CP045892">
    <property type="protein sequence ID" value="QQP53181.1"/>
    <property type="molecule type" value="Genomic_DNA"/>
</dbReference>
<organism evidence="2 3">
    <name type="scientific">Caligus rogercresseyi</name>
    <name type="common">Sea louse</name>
    <dbReference type="NCBI Taxonomy" id="217165"/>
    <lineage>
        <taxon>Eukaryota</taxon>
        <taxon>Metazoa</taxon>
        <taxon>Ecdysozoa</taxon>
        <taxon>Arthropoda</taxon>
        <taxon>Crustacea</taxon>
        <taxon>Multicrustacea</taxon>
        <taxon>Hexanauplia</taxon>
        <taxon>Copepoda</taxon>
        <taxon>Siphonostomatoida</taxon>
        <taxon>Caligidae</taxon>
        <taxon>Caligus</taxon>
    </lineage>
</organism>
<feature type="compositionally biased region" description="Basic and acidic residues" evidence="1">
    <location>
        <begin position="150"/>
        <end position="163"/>
    </location>
</feature>
<sequence>MSSNEDSTTSESESTVRPKPFSKAPSEATSKEEEEEESKSSSSVASSDEENDEHVYYRSMPVLPDTSLFASPPDRRLDTVEELTEPLSSELFLESLGYDKLSSHTEEVYGTSEVEVSNPTRDVDAMKELENNEDDDDDDDEEEDETTNGDDEHSEVSLEKHELENDEKEDSVERIDVVLEERSDVSNTRVELTLLKKLEPLAPLWIMILGLMEEE</sequence>
<feature type="region of interest" description="Disordered" evidence="1">
    <location>
        <begin position="104"/>
        <end position="172"/>
    </location>
</feature>
<protein>
    <submittedName>
        <fullName evidence="2">Uncharacterized protein</fullName>
    </submittedName>
</protein>
<gene>
    <name evidence="2" type="ORF">FKW44_005553</name>
</gene>
<feature type="region of interest" description="Disordered" evidence="1">
    <location>
        <begin position="1"/>
        <end position="91"/>
    </location>
</feature>
<evidence type="ECO:0000313" key="2">
    <source>
        <dbReference type="EMBL" id="QQP53181.1"/>
    </source>
</evidence>
<feature type="compositionally biased region" description="Basic and acidic residues" evidence="1">
    <location>
        <begin position="121"/>
        <end position="130"/>
    </location>
</feature>
<evidence type="ECO:0000256" key="1">
    <source>
        <dbReference type="SAM" id="MobiDB-lite"/>
    </source>
</evidence>
<feature type="compositionally biased region" description="Low complexity" evidence="1">
    <location>
        <begin position="1"/>
        <end position="15"/>
    </location>
</feature>
<name>A0A7T8QS40_CALRO</name>
<proteinExistence type="predicted"/>
<evidence type="ECO:0000313" key="3">
    <source>
        <dbReference type="Proteomes" id="UP000595437"/>
    </source>
</evidence>
<feature type="compositionally biased region" description="Acidic residues" evidence="1">
    <location>
        <begin position="131"/>
        <end position="149"/>
    </location>
</feature>
<reference evidence="3" key="1">
    <citation type="submission" date="2021-01" db="EMBL/GenBank/DDBJ databases">
        <title>Caligus Genome Assembly.</title>
        <authorList>
            <person name="Gallardo-Escarate C."/>
        </authorList>
    </citation>
    <scope>NUCLEOTIDE SEQUENCE [LARGE SCALE GENOMIC DNA]</scope>
</reference>
<dbReference type="Proteomes" id="UP000595437">
    <property type="component" value="Chromosome 3"/>
</dbReference>
<dbReference type="AlphaFoldDB" id="A0A7T8QS40"/>